<dbReference type="EMBL" id="UYYB01027498">
    <property type="protein sequence ID" value="VDM72838.1"/>
    <property type="molecule type" value="Genomic_DNA"/>
</dbReference>
<reference evidence="1 2" key="1">
    <citation type="submission" date="2018-11" db="EMBL/GenBank/DDBJ databases">
        <authorList>
            <consortium name="Pathogen Informatics"/>
        </authorList>
    </citation>
    <scope>NUCLEOTIDE SEQUENCE [LARGE SCALE GENOMIC DNA]</scope>
</reference>
<sequence>MTAEDAKKKAAADEEAAKQKARRLGTVNSILNKFKEPEIKEEAITYKRSAYLEQKEIERPKKKYNIIKPAIDDDFDKQVLFLFYFYLEKLVIEHYL</sequence>
<protein>
    <submittedName>
        <fullName evidence="1">Uncharacterized protein</fullName>
    </submittedName>
</protein>
<dbReference type="AlphaFoldDB" id="A0A3P7L0E7"/>
<name>A0A3P7L0E7_STRVU</name>
<gene>
    <name evidence="1" type="ORF">SVUK_LOCUS7836</name>
</gene>
<accession>A0A3P7L0E7</accession>
<evidence type="ECO:0000313" key="2">
    <source>
        <dbReference type="Proteomes" id="UP000270094"/>
    </source>
</evidence>
<proteinExistence type="predicted"/>
<dbReference type="Proteomes" id="UP000270094">
    <property type="component" value="Unassembled WGS sequence"/>
</dbReference>
<keyword evidence="2" id="KW-1185">Reference proteome</keyword>
<evidence type="ECO:0000313" key="1">
    <source>
        <dbReference type="EMBL" id="VDM72838.1"/>
    </source>
</evidence>
<organism evidence="1 2">
    <name type="scientific">Strongylus vulgaris</name>
    <name type="common">Blood worm</name>
    <dbReference type="NCBI Taxonomy" id="40348"/>
    <lineage>
        <taxon>Eukaryota</taxon>
        <taxon>Metazoa</taxon>
        <taxon>Ecdysozoa</taxon>
        <taxon>Nematoda</taxon>
        <taxon>Chromadorea</taxon>
        <taxon>Rhabditida</taxon>
        <taxon>Rhabditina</taxon>
        <taxon>Rhabditomorpha</taxon>
        <taxon>Strongyloidea</taxon>
        <taxon>Strongylidae</taxon>
        <taxon>Strongylus</taxon>
    </lineage>
</organism>
<dbReference type="OrthoDB" id="5874817at2759"/>